<proteinExistence type="predicted"/>
<organism evidence="1 2">
    <name type="scientific">Nitrosomonas marina</name>
    <dbReference type="NCBI Taxonomy" id="917"/>
    <lineage>
        <taxon>Bacteria</taxon>
        <taxon>Pseudomonadati</taxon>
        <taxon>Pseudomonadota</taxon>
        <taxon>Betaproteobacteria</taxon>
        <taxon>Nitrosomonadales</taxon>
        <taxon>Nitrosomonadaceae</taxon>
        <taxon>Nitrosomonas</taxon>
    </lineage>
</organism>
<evidence type="ECO:0000313" key="2">
    <source>
        <dbReference type="Proteomes" id="UP000199345"/>
    </source>
</evidence>
<reference evidence="2" key="1">
    <citation type="submission" date="2016-10" db="EMBL/GenBank/DDBJ databases">
        <authorList>
            <person name="Varghese N."/>
            <person name="Submissions S."/>
        </authorList>
    </citation>
    <scope>NUCLEOTIDE SEQUENCE [LARGE SCALE GENOMIC DNA]</scope>
    <source>
        <strain evidence="2">Nm71</strain>
    </source>
</reference>
<protein>
    <submittedName>
        <fullName evidence="1">Uncharacterized protein</fullName>
    </submittedName>
</protein>
<dbReference type="AlphaFoldDB" id="A0A1I0C441"/>
<gene>
    <name evidence="1" type="ORF">SAMN05216326_11320</name>
</gene>
<dbReference type="RefSeq" id="WP_218142951.1">
    <property type="nucleotide sequence ID" value="NZ_FOIA01000013.1"/>
</dbReference>
<evidence type="ECO:0000313" key="1">
    <source>
        <dbReference type="EMBL" id="SET14259.1"/>
    </source>
</evidence>
<dbReference type="Proteomes" id="UP000199345">
    <property type="component" value="Unassembled WGS sequence"/>
</dbReference>
<dbReference type="EMBL" id="FOIA01000013">
    <property type="protein sequence ID" value="SET14259.1"/>
    <property type="molecule type" value="Genomic_DNA"/>
</dbReference>
<name>A0A1I0C441_9PROT</name>
<accession>A0A1I0C441</accession>
<keyword evidence="2" id="KW-1185">Reference proteome</keyword>
<sequence>MIVFAVNATHSIRNISSSTCFRYTACLTGLIILTGCLSPITLNKTVLAYNRSISEINAQELLLNIARVRHHHPIQFTTVSSIAATFNFQMSAGATPPFGALTSGQGLSPIFGGSISENPTISITPISGEEFNQRILNPFSENKFLKLYQQGTDLGLLIRMMASEIRIKHDGIDQILRNRPREQDGYEEFRRRVMHLTALNQAHQLQVEPVIVQQDVTMHGITTEHSEALVNALEMGYRWIENGSTGVLSRKVSGRTIISNYDISTLSVEERNKLFLYTNTLPENEIFVDIRPGLPGGDYPIQGVIRLRAFLAILGFLGRGVSEEMEFYVDKDSRTGEIRHDPIKTLEVDIRSSNLVDNTSTFSVAYKGRTYSIPDGDSPEAVWNLEAFRLLGQLYELSIHPSEFARPAPAITIAK</sequence>